<evidence type="ECO:0000259" key="2">
    <source>
        <dbReference type="Pfam" id="PF00497"/>
    </source>
</evidence>
<dbReference type="Gene3D" id="3.40.190.10">
    <property type="entry name" value="Periplasmic binding protein-like II"/>
    <property type="match status" value="2"/>
</dbReference>
<organism evidence="3 4">
    <name type="scientific">Parachitinimonas caeni</name>
    <dbReference type="NCBI Taxonomy" id="3031301"/>
    <lineage>
        <taxon>Bacteria</taxon>
        <taxon>Pseudomonadati</taxon>
        <taxon>Pseudomonadota</taxon>
        <taxon>Betaproteobacteria</taxon>
        <taxon>Neisseriales</taxon>
        <taxon>Chitinibacteraceae</taxon>
        <taxon>Parachitinimonas</taxon>
    </lineage>
</organism>
<comment type="caution">
    <text evidence="3">The sequence shown here is derived from an EMBL/GenBank/DDBJ whole genome shotgun (WGS) entry which is preliminary data.</text>
</comment>
<dbReference type="PANTHER" id="PTHR35936:SF6">
    <property type="entry name" value="AMINO ACID ABC TRANSPORTER SUBSTRATE-BINDING PAAT FAMILY PROTEIN"/>
    <property type="match status" value="1"/>
</dbReference>
<dbReference type="RefSeq" id="WP_284099669.1">
    <property type="nucleotide sequence ID" value="NZ_JARRAF010000004.1"/>
</dbReference>
<dbReference type="Proteomes" id="UP001172778">
    <property type="component" value="Unassembled WGS sequence"/>
</dbReference>
<feature type="domain" description="Solute-binding protein family 3/N-terminal" evidence="2">
    <location>
        <begin position="15"/>
        <end position="235"/>
    </location>
</feature>
<protein>
    <submittedName>
        <fullName evidence="3">Transporter substrate-binding domain-containing protein</fullName>
    </submittedName>
</protein>
<name>A0ABT7DTH0_9NEIS</name>
<evidence type="ECO:0000313" key="4">
    <source>
        <dbReference type="Proteomes" id="UP001172778"/>
    </source>
</evidence>
<evidence type="ECO:0000256" key="1">
    <source>
        <dbReference type="ARBA" id="ARBA00022729"/>
    </source>
</evidence>
<dbReference type="Pfam" id="PF00497">
    <property type="entry name" value="SBP_bac_3"/>
    <property type="match status" value="1"/>
</dbReference>
<dbReference type="SUPFAM" id="SSF53850">
    <property type="entry name" value="Periplasmic binding protein-like II"/>
    <property type="match status" value="1"/>
</dbReference>
<evidence type="ECO:0000313" key="3">
    <source>
        <dbReference type="EMBL" id="MDK2123379.1"/>
    </source>
</evidence>
<gene>
    <name evidence="3" type="ORF">PZA18_04855</name>
</gene>
<reference evidence="3" key="1">
    <citation type="submission" date="2023-03" db="EMBL/GenBank/DDBJ databases">
        <title>Chitinimonas shenzhenensis gen. nov., sp. nov., a novel member of family Burkholderiaceae isolated from activated sludge collected in Shen Zhen, China.</title>
        <authorList>
            <person name="Wang X."/>
        </authorList>
    </citation>
    <scope>NUCLEOTIDE SEQUENCE</scope>
    <source>
        <strain evidence="3">DQS-5</strain>
    </source>
</reference>
<proteinExistence type="predicted"/>
<accession>A0ABT7DTH0</accession>
<dbReference type="PANTHER" id="PTHR35936">
    <property type="entry name" value="MEMBRANE-BOUND LYTIC MUREIN TRANSGLYCOSYLASE F"/>
    <property type="match status" value="1"/>
</dbReference>
<dbReference type="InterPro" id="IPR001638">
    <property type="entry name" value="Solute-binding_3/MltF_N"/>
</dbReference>
<dbReference type="EMBL" id="JARRAF010000004">
    <property type="protein sequence ID" value="MDK2123379.1"/>
    <property type="molecule type" value="Genomic_DNA"/>
</dbReference>
<keyword evidence="4" id="KW-1185">Reference proteome</keyword>
<sequence>MCGLLGVHSANAETVTIGAEDDWYPYSRVQNGQPKGMAVDLVREAFGSVGIDVQFQSLPYSRCLALARMGSVAGCFDTARNTRLEPQYLWPFQPLFTARVQIFGRADVSQRNLQLKDLEGREVGVTAAYEYGEAFDSNPRVRRVVSDRDLQSFRKLLNGKVEFVVIYEKVANHLLEKHAHEFKGRIKPVGEVGETGLYLALSKTAPNARMTAEWFDRGLATILRNGRYKAIEQSWK</sequence>
<keyword evidence="1" id="KW-0732">Signal</keyword>